<reference evidence="2" key="1">
    <citation type="submission" date="2011-03" db="EMBL/GenBank/DDBJ databases">
        <title>The genome sequence of Vavraia culicis strain floridensis.</title>
        <authorList>
            <consortium name="The Broad Institute Genome Sequencing Platform"/>
            <person name="Cuomo C."/>
            <person name="Becnel J."/>
            <person name="Sanscrainte N."/>
            <person name="Young S.K."/>
            <person name="Zeng Q."/>
            <person name="Gargeya S."/>
            <person name="Fitzgerald M."/>
            <person name="Haas B."/>
            <person name="Abouelleil A."/>
            <person name="Alvarado L."/>
            <person name="Arachchi H.M."/>
            <person name="Berlin A."/>
            <person name="Chapman S.B."/>
            <person name="Gearin G."/>
            <person name="Goldberg J."/>
            <person name="Griggs A."/>
            <person name="Gujja S."/>
            <person name="Hansen M."/>
            <person name="Heiman D."/>
            <person name="Howarth C."/>
            <person name="Larimer J."/>
            <person name="Lui A."/>
            <person name="MacDonald P.J.P."/>
            <person name="McCowen C."/>
            <person name="Montmayeur A."/>
            <person name="Murphy C."/>
            <person name="Neiman D."/>
            <person name="Pearson M."/>
            <person name="Priest M."/>
            <person name="Roberts A."/>
            <person name="Saif S."/>
            <person name="Shea T."/>
            <person name="Sisk P."/>
            <person name="Stolte C."/>
            <person name="Sykes S."/>
            <person name="Wortman J."/>
            <person name="Nusbaum C."/>
            <person name="Birren B."/>
        </authorList>
    </citation>
    <scope>NUCLEOTIDE SEQUENCE [LARGE SCALE GENOMIC DNA]</scope>
    <source>
        <strain evidence="2">floridensis</strain>
    </source>
</reference>
<accession>L2GRM2</accession>
<proteinExistence type="predicted"/>
<dbReference type="OrthoDB" id="10310821at2759"/>
<protein>
    <submittedName>
        <fullName evidence="1">Uncharacterized protein</fullName>
    </submittedName>
</protein>
<dbReference type="InParanoid" id="L2GRM2"/>
<organism evidence="1 2">
    <name type="scientific">Vavraia culicis (isolate floridensis)</name>
    <name type="common">Microsporidian parasite</name>
    <dbReference type="NCBI Taxonomy" id="948595"/>
    <lineage>
        <taxon>Eukaryota</taxon>
        <taxon>Fungi</taxon>
        <taxon>Fungi incertae sedis</taxon>
        <taxon>Microsporidia</taxon>
        <taxon>Pleistophoridae</taxon>
        <taxon>Vavraia</taxon>
    </lineage>
</organism>
<dbReference type="HOGENOM" id="CLU_2020876_0_0_1"/>
<name>L2GRM2_VAVCU</name>
<dbReference type="AlphaFoldDB" id="L2GRM2"/>
<dbReference type="RefSeq" id="XP_008075769.1">
    <property type="nucleotide sequence ID" value="XM_008077578.1"/>
</dbReference>
<keyword evidence="2" id="KW-1185">Reference proteome</keyword>
<sequence>NSHIAGIKRISYGTYHDVIKENPDVEFKVTSAEISILSYQKIMKLSQRDNDEEDVPTFDTDEICALVKSLSLFDEYGRGAIACAVCVHLLNNPELLQKMKNYKNDPNNGQYNESTMLLSKYIF</sequence>
<dbReference type="VEuPathDB" id="MicrosporidiaDB:VCUG_02758"/>
<feature type="non-terminal residue" evidence="1">
    <location>
        <position position="1"/>
    </location>
</feature>
<gene>
    <name evidence="1" type="ORF">VCUG_02758</name>
</gene>
<dbReference type="GeneID" id="19880614"/>
<evidence type="ECO:0000313" key="1">
    <source>
        <dbReference type="EMBL" id="ELA45755.1"/>
    </source>
</evidence>
<evidence type="ECO:0000313" key="2">
    <source>
        <dbReference type="Proteomes" id="UP000011081"/>
    </source>
</evidence>
<dbReference type="EMBL" id="GL877706">
    <property type="protein sequence ID" value="ELA45755.1"/>
    <property type="molecule type" value="Genomic_DNA"/>
</dbReference>
<dbReference type="Proteomes" id="UP000011081">
    <property type="component" value="Unassembled WGS sequence"/>
</dbReference>